<keyword evidence="3" id="KW-0520">NAD</keyword>
<dbReference type="EC" id="1.1.1.18" evidence="6"/>
<name>A0AB39L597_9MICC</name>
<dbReference type="KEGG" id="spue:AB5L97_00325"/>
<dbReference type="Gene3D" id="3.40.50.720">
    <property type="entry name" value="NAD(P)-binding Rossmann-like Domain"/>
    <property type="match status" value="1"/>
</dbReference>
<feature type="domain" description="GFO/IDH/MocA-like oxidoreductase" evidence="5">
    <location>
        <begin position="133"/>
        <end position="252"/>
    </location>
</feature>
<dbReference type="InterPro" id="IPR036291">
    <property type="entry name" value="NAD(P)-bd_dom_sf"/>
</dbReference>
<dbReference type="GO" id="GO:0006740">
    <property type="term" value="P:NADPH regeneration"/>
    <property type="evidence" value="ECO:0007669"/>
    <property type="project" value="TreeGrafter"/>
</dbReference>
<dbReference type="Pfam" id="PF22725">
    <property type="entry name" value="GFO_IDH_MocA_C3"/>
    <property type="match status" value="1"/>
</dbReference>
<comment type="similarity">
    <text evidence="1">Belongs to the Gfo/Idh/MocA family.</text>
</comment>
<evidence type="ECO:0000259" key="4">
    <source>
        <dbReference type="Pfam" id="PF01408"/>
    </source>
</evidence>
<dbReference type="EMBL" id="CP163302">
    <property type="protein sequence ID" value="XDP45509.1"/>
    <property type="molecule type" value="Genomic_DNA"/>
</dbReference>
<dbReference type="NCBIfam" id="TIGR04380">
    <property type="entry name" value="myo_inos_iolG"/>
    <property type="match status" value="1"/>
</dbReference>
<dbReference type="InterPro" id="IPR030827">
    <property type="entry name" value="Myo_inos_IolG"/>
</dbReference>
<dbReference type="Pfam" id="PF01408">
    <property type="entry name" value="GFO_IDH_MocA"/>
    <property type="match status" value="1"/>
</dbReference>
<protein>
    <submittedName>
        <fullName evidence="6">Inositol 2-dehydrogenase</fullName>
        <ecNumber evidence="6">1.1.1.18</ecNumber>
    </submittedName>
</protein>
<evidence type="ECO:0000256" key="2">
    <source>
        <dbReference type="ARBA" id="ARBA00023002"/>
    </source>
</evidence>
<evidence type="ECO:0000256" key="3">
    <source>
        <dbReference type="ARBA" id="ARBA00023027"/>
    </source>
</evidence>
<dbReference type="InterPro" id="IPR000683">
    <property type="entry name" value="Gfo/Idh/MocA-like_OxRdtase_N"/>
</dbReference>
<dbReference type="RefSeq" id="WP_369046026.1">
    <property type="nucleotide sequence ID" value="NZ_CP163302.1"/>
</dbReference>
<dbReference type="SUPFAM" id="SSF55347">
    <property type="entry name" value="Glyceraldehyde-3-phosphate dehydrogenase-like, C-terminal domain"/>
    <property type="match status" value="1"/>
</dbReference>
<dbReference type="SUPFAM" id="SSF51735">
    <property type="entry name" value="NAD(P)-binding Rossmann-fold domains"/>
    <property type="match status" value="1"/>
</dbReference>
<keyword evidence="2 6" id="KW-0560">Oxidoreductase</keyword>
<reference evidence="6" key="1">
    <citation type="submission" date="2024-07" db="EMBL/GenBank/DDBJ databases">
        <authorList>
            <person name="fu j."/>
        </authorList>
    </citation>
    <scope>NUCLEOTIDE SEQUENCE</scope>
    <source>
        <strain evidence="6">P10A9</strain>
    </source>
</reference>
<dbReference type="GO" id="GO:0005737">
    <property type="term" value="C:cytoplasm"/>
    <property type="evidence" value="ECO:0007669"/>
    <property type="project" value="TreeGrafter"/>
</dbReference>
<evidence type="ECO:0000313" key="6">
    <source>
        <dbReference type="EMBL" id="XDP45509.1"/>
    </source>
</evidence>
<gene>
    <name evidence="6" type="primary">iolG</name>
    <name evidence="6" type="ORF">AB5L97_00325</name>
</gene>
<sequence length="342" mass="35981">MSIDRRLRLALFGSGRIGQVHARNVAAHPDLELALIADPFIDGARRLAAATGARAVESADEVFAEPGLDGVIIGSPTSTHVGLIEQAVRHGIAALCEKPIDLDLDTALACRERISGTSVPIMLGFNRRFDPAFASVQARVAAGEVGRLEQLTIISRDPAPAPRDYIAGSGGIFRDMTIHDLDMARFFVPDITEVTAVGTNVFSSDIEELGDYDSAVVTLRGRGGEIVTITNSRHCAFGYDQRLEAFGADGALAAGNVTPTTVRKYGAAGTEAAEAYQPFFLERYAQAYQSELAAFATSIRTGAPCSPSFDDGVAALILANAATESAATGRSVAVQPVTAGRD</sequence>
<organism evidence="6">
    <name type="scientific">Sinomonas puerhi</name>
    <dbReference type="NCBI Taxonomy" id="3238584"/>
    <lineage>
        <taxon>Bacteria</taxon>
        <taxon>Bacillati</taxon>
        <taxon>Actinomycetota</taxon>
        <taxon>Actinomycetes</taxon>
        <taxon>Micrococcales</taxon>
        <taxon>Micrococcaceae</taxon>
        <taxon>Sinomonas</taxon>
    </lineage>
</organism>
<evidence type="ECO:0000259" key="5">
    <source>
        <dbReference type="Pfam" id="PF22725"/>
    </source>
</evidence>
<dbReference type="PANTHER" id="PTHR42840:SF3">
    <property type="entry name" value="BINDING ROSSMANN FOLD OXIDOREDUCTASE, PUTATIVE (AFU_ORTHOLOGUE AFUA_2G10240)-RELATED"/>
    <property type="match status" value="1"/>
</dbReference>
<feature type="domain" description="Gfo/Idh/MocA-like oxidoreductase N-terminal" evidence="4">
    <location>
        <begin position="8"/>
        <end position="120"/>
    </location>
</feature>
<dbReference type="GO" id="GO:0050112">
    <property type="term" value="F:inositol 2-dehydrogenase (NAD+) activity"/>
    <property type="evidence" value="ECO:0007669"/>
    <property type="project" value="UniProtKB-EC"/>
</dbReference>
<dbReference type="GO" id="GO:0000166">
    <property type="term" value="F:nucleotide binding"/>
    <property type="evidence" value="ECO:0007669"/>
    <property type="project" value="InterPro"/>
</dbReference>
<dbReference type="Gene3D" id="3.30.360.10">
    <property type="entry name" value="Dihydrodipicolinate Reductase, domain 2"/>
    <property type="match status" value="1"/>
</dbReference>
<dbReference type="InterPro" id="IPR055170">
    <property type="entry name" value="GFO_IDH_MocA-like_dom"/>
</dbReference>
<dbReference type="PANTHER" id="PTHR42840">
    <property type="entry name" value="NAD(P)-BINDING ROSSMANN-FOLD SUPERFAMILY PROTEIN-RELATED"/>
    <property type="match status" value="1"/>
</dbReference>
<proteinExistence type="inferred from homology"/>
<dbReference type="AlphaFoldDB" id="A0AB39L597"/>
<accession>A0AB39L597</accession>
<evidence type="ECO:0000256" key="1">
    <source>
        <dbReference type="ARBA" id="ARBA00010928"/>
    </source>
</evidence>